<keyword evidence="3" id="KW-1185">Reference proteome</keyword>
<accession>A0A9N7TKQ7</accession>
<sequence length="91" mass="10099">MRGFSARAAGGDDRQRPLKYLRLQKKSLVPTHLHKGSRVSVPDRPTTGAAPRPRAADHFSGPRQINLVKKQKENHSFLLNGGGLIWTCCQL</sequence>
<dbReference type="Proteomes" id="UP001153269">
    <property type="component" value="Unassembled WGS sequence"/>
</dbReference>
<comment type="caution">
    <text evidence="2">The sequence shown here is derived from an EMBL/GenBank/DDBJ whole genome shotgun (WGS) entry which is preliminary data.</text>
</comment>
<proteinExistence type="predicted"/>
<name>A0A9N7TKQ7_PLEPL</name>
<feature type="compositionally biased region" description="Low complexity" evidence="1">
    <location>
        <begin position="42"/>
        <end position="53"/>
    </location>
</feature>
<dbReference type="AlphaFoldDB" id="A0A9N7TKQ7"/>
<protein>
    <submittedName>
        <fullName evidence="2">Uncharacterized protein</fullName>
    </submittedName>
</protein>
<evidence type="ECO:0000313" key="2">
    <source>
        <dbReference type="EMBL" id="CAB1414820.1"/>
    </source>
</evidence>
<gene>
    <name evidence="2" type="ORF">PLEPLA_LOCUS2532</name>
</gene>
<evidence type="ECO:0000313" key="3">
    <source>
        <dbReference type="Proteomes" id="UP001153269"/>
    </source>
</evidence>
<dbReference type="EMBL" id="CADEAL010000125">
    <property type="protein sequence ID" value="CAB1414820.1"/>
    <property type="molecule type" value="Genomic_DNA"/>
</dbReference>
<reference evidence="2" key="1">
    <citation type="submission" date="2020-03" db="EMBL/GenBank/DDBJ databases">
        <authorList>
            <person name="Weist P."/>
        </authorList>
    </citation>
    <scope>NUCLEOTIDE SEQUENCE</scope>
</reference>
<organism evidence="2 3">
    <name type="scientific">Pleuronectes platessa</name>
    <name type="common">European plaice</name>
    <dbReference type="NCBI Taxonomy" id="8262"/>
    <lineage>
        <taxon>Eukaryota</taxon>
        <taxon>Metazoa</taxon>
        <taxon>Chordata</taxon>
        <taxon>Craniata</taxon>
        <taxon>Vertebrata</taxon>
        <taxon>Euteleostomi</taxon>
        <taxon>Actinopterygii</taxon>
        <taxon>Neopterygii</taxon>
        <taxon>Teleostei</taxon>
        <taxon>Neoteleostei</taxon>
        <taxon>Acanthomorphata</taxon>
        <taxon>Carangaria</taxon>
        <taxon>Pleuronectiformes</taxon>
        <taxon>Pleuronectoidei</taxon>
        <taxon>Pleuronectidae</taxon>
        <taxon>Pleuronectes</taxon>
    </lineage>
</organism>
<evidence type="ECO:0000256" key="1">
    <source>
        <dbReference type="SAM" id="MobiDB-lite"/>
    </source>
</evidence>
<feature type="region of interest" description="Disordered" evidence="1">
    <location>
        <begin position="31"/>
        <end position="61"/>
    </location>
</feature>